<keyword evidence="1" id="KW-0472">Membrane</keyword>
<name>A0A4R2R3V1_9PSEU</name>
<accession>A0A4R2R3V1</accession>
<dbReference type="AlphaFoldDB" id="A0A4R2R3V1"/>
<keyword evidence="3" id="KW-1185">Reference proteome</keyword>
<evidence type="ECO:0000313" key="3">
    <source>
        <dbReference type="Proteomes" id="UP000294911"/>
    </source>
</evidence>
<dbReference type="EMBL" id="SLXQ01000001">
    <property type="protein sequence ID" value="TCP56318.1"/>
    <property type="molecule type" value="Genomic_DNA"/>
</dbReference>
<dbReference type="RefSeq" id="WP_132874935.1">
    <property type="nucleotide sequence ID" value="NZ_SLXQ01000001.1"/>
</dbReference>
<proteinExistence type="predicted"/>
<evidence type="ECO:0000313" key="2">
    <source>
        <dbReference type="EMBL" id="TCP56318.1"/>
    </source>
</evidence>
<feature type="transmembrane region" description="Helical" evidence="1">
    <location>
        <begin position="106"/>
        <end position="128"/>
    </location>
</feature>
<feature type="transmembrane region" description="Helical" evidence="1">
    <location>
        <begin position="65"/>
        <end position="86"/>
    </location>
</feature>
<comment type="caution">
    <text evidence="2">The sequence shown here is derived from an EMBL/GenBank/DDBJ whole genome shotgun (WGS) entry which is preliminary data.</text>
</comment>
<sequence length="146" mass="15288">MLATAILGLLSCLGQFTFGFIGVVQLSELGASMLPLALVVFAFLLGILLLIGAAMMFAGKKASRAVLVSGAFLELVRVLGIVLYGLTVGQNFILYSPADPNGLGSWFGAIPALAILILAFLPATGRYLRFANQRAIARRAMPNSSG</sequence>
<keyword evidence="1" id="KW-0812">Transmembrane</keyword>
<dbReference type="Proteomes" id="UP000294911">
    <property type="component" value="Unassembled WGS sequence"/>
</dbReference>
<evidence type="ECO:0000256" key="1">
    <source>
        <dbReference type="SAM" id="Phobius"/>
    </source>
</evidence>
<organism evidence="2 3">
    <name type="scientific">Tamaricihabitans halophyticus</name>
    <dbReference type="NCBI Taxonomy" id="1262583"/>
    <lineage>
        <taxon>Bacteria</taxon>
        <taxon>Bacillati</taxon>
        <taxon>Actinomycetota</taxon>
        <taxon>Actinomycetes</taxon>
        <taxon>Pseudonocardiales</taxon>
        <taxon>Pseudonocardiaceae</taxon>
        <taxon>Tamaricihabitans</taxon>
    </lineage>
</organism>
<reference evidence="2 3" key="1">
    <citation type="submission" date="2019-03" db="EMBL/GenBank/DDBJ databases">
        <title>Genomic Encyclopedia of Type Strains, Phase IV (KMG-IV): sequencing the most valuable type-strain genomes for metagenomic binning, comparative biology and taxonomic classification.</title>
        <authorList>
            <person name="Goeker M."/>
        </authorList>
    </citation>
    <scope>NUCLEOTIDE SEQUENCE [LARGE SCALE GENOMIC DNA]</scope>
    <source>
        <strain evidence="2 3">DSM 45765</strain>
    </source>
</reference>
<gene>
    <name evidence="2" type="ORF">EV191_101259</name>
</gene>
<keyword evidence="1" id="KW-1133">Transmembrane helix</keyword>
<feature type="transmembrane region" description="Helical" evidence="1">
    <location>
        <begin position="36"/>
        <end position="58"/>
    </location>
</feature>
<protein>
    <submittedName>
        <fullName evidence="2">Uncharacterized protein</fullName>
    </submittedName>
</protein>
<dbReference type="OrthoDB" id="3638278at2"/>